<gene>
    <name evidence="3" type="ORF">CSAL01_12083</name>
</gene>
<keyword evidence="4" id="KW-1185">Reference proteome</keyword>
<comment type="caution">
    <text evidence="3">The sequence shown here is derived from an EMBL/GenBank/DDBJ whole genome shotgun (WGS) entry which is preliminary data.</text>
</comment>
<feature type="region of interest" description="Disordered" evidence="1">
    <location>
        <begin position="291"/>
        <end position="311"/>
    </location>
</feature>
<dbReference type="AlphaFoldDB" id="A0A135V263"/>
<evidence type="ECO:0000313" key="3">
    <source>
        <dbReference type="EMBL" id="KXH66709.1"/>
    </source>
</evidence>
<sequence length="422" mass="46690">MQIAPMSTAVHCCSHPAQARNNNLVIEAWIEEVVEADFSPPRPWQLQPTHDPANPPFSPKRRRIVNEKEDISSSNRKYSQKKRRLRDRTPLASMDANTNTGGAPRTPRAIANPKPITRQPADIIMRDDVDEDGESEDELGNADYASPTPRGARHQQRHAQPQTEFDQPPTRFSSLYTISLDQRGIQETSRINNRPPPLFLMPSKSASASEASASVLSSRRSRSPTKGVKDMADLLFAEKRVQIVPKMPDHDIPPDVADLCDRLVDISDGCGVVPASIANDVRHRVQQINPAHKLRPHHLSSPDDDAANTNPQTRESLMGELWVLSKVARETMAANVYTHSEAHWNTRIHAPLLEAGIEVDVNLDGTIQQDVRYFDANRASISSSCVPRHTDGDNLAGKLVDYCIVLNSPDVQDAARAALLAA</sequence>
<dbReference type="InterPro" id="IPR046797">
    <property type="entry name" value="PDDEXK_12"/>
</dbReference>
<dbReference type="Proteomes" id="UP000070121">
    <property type="component" value="Unassembled WGS sequence"/>
</dbReference>
<dbReference type="OrthoDB" id="4850128at2759"/>
<feature type="domain" description="PD-(D/E)XK nuclease-like" evidence="2">
    <location>
        <begin position="303"/>
        <end position="415"/>
    </location>
</feature>
<feature type="region of interest" description="Disordered" evidence="1">
    <location>
        <begin position="40"/>
        <end position="171"/>
    </location>
</feature>
<evidence type="ECO:0000313" key="4">
    <source>
        <dbReference type="Proteomes" id="UP000070121"/>
    </source>
</evidence>
<dbReference type="STRING" id="1209931.A0A135V263"/>
<reference evidence="3 4" key="1">
    <citation type="submission" date="2014-02" db="EMBL/GenBank/DDBJ databases">
        <title>The genome sequence of Colletotrichum salicis CBS 607.94.</title>
        <authorList>
            <person name="Baroncelli R."/>
            <person name="Thon M.R."/>
        </authorList>
    </citation>
    <scope>NUCLEOTIDE SEQUENCE [LARGE SCALE GENOMIC DNA]</scope>
    <source>
        <strain evidence="3 4">CBS 607.94</strain>
    </source>
</reference>
<protein>
    <recommendedName>
        <fullName evidence="2">PD-(D/E)XK nuclease-like domain-containing protein</fullName>
    </recommendedName>
</protein>
<dbReference type="Pfam" id="PF20516">
    <property type="entry name" value="PDDEXK_12"/>
    <property type="match status" value="1"/>
</dbReference>
<evidence type="ECO:0000256" key="1">
    <source>
        <dbReference type="SAM" id="MobiDB-lite"/>
    </source>
</evidence>
<feature type="compositionally biased region" description="Polar residues" evidence="1">
    <location>
        <begin position="158"/>
        <end position="171"/>
    </location>
</feature>
<accession>A0A135V263</accession>
<organism evidence="3 4">
    <name type="scientific">Colletotrichum salicis</name>
    <dbReference type="NCBI Taxonomy" id="1209931"/>
    <lineage>
        <taxon>Eukaryota</taxon>
        <taxon>Fungi</taxon>
        <taxon>Dikarya</taxon>
        <taxon>Ascomycota</taxon>
        <taxon>Pezizomycotina</taxon>
        <taxon>Sordariomycetes</taxon>
        <taxon>Hypocreomycetidae</taxon>
        <taxon>Glomerellales</taxon>
        <taxon>Glomerellaceae</taxon>
        <taxon>Colletotrichum</taxon>
        <taxon>Colletotrichum acutatum species complex</taxon>
    </lineage>
</organism>
<dbReference type="EMBL" id="JFFI01000614">
    <property type="protein sequence ID" value="KXH66709.1"/>
    <property type="molecule type" value="Genomic_DNA"/>
</dbReference>
<feature type="compositionally biased region" description="Acidic residues" evidence="1">
    <location>
        <begin position="128"/>
        <end position="140"/>
    </location>
</feature>
<proteinExistence type="predicted"/>
<name>A0A135V263_9PEZI</name>
<evidence type="ECO:0000259" key="2">
    <source>
        <dbReference type="Pfam" id="PF20516"/>
    </source>
</evidence>